<dbReference type="EMBL" id="NEDP02003316">
    <property type="protein sequence ID" value="OWF49007.1"/>
    <property type="molecule type" value="Genomic_DNA"/>
</dbReference>
<keyword evidence="2" id="KW-0963">Cytoplasm</keyword>
<dbReference type="AlphaFoldDB" id="A0A210QJR6"/>
<reference evidence="5 6" key="1">
    <citation type="journal article" date="2017" name="Nat. Ecol. Evol.">
        <title>Scallop genome provides insights into evolution of bilaterian karyotype and development.</title>
        <authorList>
            <person name="Wang S."/>
            <person name="Zhang J."/>
            <person name="Jiao W."/>
            <person name="Li J."/>
            <person name="Xun X."/>
            <person name="Sun Y."/>
            <person name="Guo X."/>
            <person name="Huan P."/>
            <person name="Dong B."/>
            <person name="Zhang L."/>
            <person name="Hu X."/>
            <person name="Sun X."/>
            <person name="Wang J."/>
            <person name="Zhao C."/>
            <person name="Wang Y."/>
            <person name="Wang D."/>
            <person name="Huang X."/>
            <person name="Wang R."/>
            <person name="Lv J."/>
            <person name="Li Y."/>
            <person name="Zhang Z."/>
            <person name="Liu B."/>
            <person name="Lu W."/>
            <person name="Hui Y."/>
            <person name="Liang J."/>
            <person name="Zhou Z."/>
            <person name="Hou R."/>
            <person name="Li X."/>
            <person name="Liu Y."/>
            <person name="Li H."/>
            <person name="Ning X."/>
            <person name="Lin Y."/>
            <person name="Zhao L."/>
            <person name="Xing Q."/>
            <person name="Dou J."/>
            <person name="Li Y."/>
            <person name="Mao J."/>
            <person name="Guo H."/>
            <person name="Dou H."/>
            <person name="Li T."/>
            <person name="Mu C."/>
            <person name="Jiang W."/>
            <person name="Fu Q."/>
            <person name="Fu X."/>
            <person name="Miao Y."/>
            <person name="Liu J."/>
            <person name="Yu Q."/>
            <person name="Li R."/>
            <person name="Liao H."/>
            <person name="Li X."/>
            <person name="Kong Y."/>
            <person name="Jiang Z."/>
            <person name="Chourrout D."/>
            <person name="Li R."/>
            <person name="Bao Z."/>
        </authorList>
    </citation>
    <scope>NUCLEOTIDE SEQUENCE [LARGE SCALE GENOMIC DNA]</scope>
    <source>
        <strain evidence="5 6">PY_sf001</strain>
    </source>
</reference>
<organism evidence="5 6">
    <name type="scientific">Mizuhopecten yessoensis</name>
    <name type="common">Japanese scallop</name>
    <name type="synonym">Patinopecten yessoensis</name>
    <dbReference type="NCBI Taxonomy" id="6573"/>
    <lineage>
        <taxon>Eukaryota</taxon>
        <taxon>Metazoa</taxon>
        <taxon>Spiralia</taxon>
        <taxon>Lophotrochozoa</taxon>
        <taxon>Mollusca</taxon>
        <taxon>Bivalvia</taxon>
        <taxon>Autobranchia</taxon>
        <taxon>Pteriomorphia</taxon>
        <taxon>Pectinida</taxon>
        <taxon>Pectinoidea</taxon>
        <taxon>Pectinidae</taxon>
        <taxon>Mizuhopecten</taxon>
    </lineage>
</organism>
<feature type="domain" description="GAR" evidence="4">
    <location>
        <begin position="1"/>
        <end position="23"/>
    </location>
</feature>
<comment type="caution">
    <text evidence="5">The sequence shown here is derived from an EMBL/GenBank/DDBJ whole genome shotgun (WGS) entry which is preliminary data.</text>
</comment>
<evidence type="ECO:0000313" key="6">
    <source>
        <dbReference type="Proteomes" id="UP000242188"/>
    </source>
</evidence>
<gene>
    <name evidence="5" type="ORF">KP79_PYT06956</name>
</gene>
<evidence type="ECO:0000256" key="2">
    <source>
        <dbReference type="ARBA" id="ARBA00022490"/>
    </source>
</evidence>
<comment type="subcellular location">
    <subcellularLocation>
        <location evidence="1">Cytoplasm</location>
        <location evidence="1">Cytoskeleton</location>
    </subcellularLocation>
</comment>
<evidence type="ECO:0000259" key="4">
    <source>
        <dbReference type="PROSITE" id="PS51460"/>
    </source>
</evidence>
<dbReference type="InterPro" id="IPR036534">
    <property type="entry name" value="GAR_dom_sf"/>
</dbReference>
<protein>
    <recommendedName>
        <fullName evidence="4">GAR domain-containing protein</fullName>
    </recommendedName>
</protein>
<dbReference type="PROSITE" id="PS51460">
    <property type="entry name" value="GAR"/>
    <property type="match status" value="1"/>
</dbReference>
<evidence type="ECO:0000256" key="3">
    <source>
        <dbReference type="ARBA" id="ARBA00023212"/>
    </source>
</evidence>
<dbReference type="Proteomes" id="UP000242188">
    <property type="component" value="Unassembled WGS sequence"/>
</dbReference>
<dbReference type="GO" id="GO:0005856">
    <property type="term" value="C:cytoskeleton"/>
    <property type="evidence" value="ECO:0007669"/>
    <property type="project" value="UniProtKB-SubCell"/>
</dbReference>
<dbReference type="SUPFAM" id="SSF143575">
    <property type="entry name" value="GAS2 domain-like"/>
    <property type="match status" value="1"/>
</dbReference>
<evidence type="ECO:0000256" key="1">
    <source>
        <dbReference type="ARBA" id="ARBA00004245"/>
    </source>
</evidence>
<evidence type="ECO:0000313" key="5">
    <source>
        <dbReference type="EMBL" id="OWF49007.1"/>
    </source>
</evidence>
<dbReference type="OrthoDB" id="6102378at2759"/>
<name>A0A210QJR6_MIZYE</name>
<proteinExistence type="predicted"/>
<dbReference type="GO" id="GO:0008017">
    <property type="term" value="F:microtubule binding"/>
    <property type="evidence" value="ECO:0007669"/>
    <property type="project" value="InterPro"/>
</dbReference>
<dbReference type="Gene3D" id="3.30.920.20">
    <property type="entry name" value="Gas2-like domain"/>
    <property type="match status" value="1"/>
</dbReference>
<keyword evidence="3" id="KW-0206">Cytoskeleton</keyword>
<accession>A0A210QJR6</accession>
<dbReference type="InterPro" id="IPR003108">
    <property type="entry name" value="GAR_dom"/>
</dbReference>
<keyword evidence="6" id="KW-1185">Reference proteome</keyword>
<sequence>MMVRVGGGWMKVEHHRNHHIPLKVYEHQRDTNRDKFLFIKSRFATKKKYVPIAYRKYREEIVRDPWDPSVQLT</sequence>